<protein>
    <submittedName>
        <fullName evidence="1">Tranposase</fullName>
    </submittedName>
</protein>
<dbReference type="EMBL" id="JX308286">
    <property type="protein sequence ID" value="AGF34143.1"/>
    <property type="molecule type" value="Genomic_DNA"/>
</dbReference>
<dbReference type="AlphaFoldDB" id="M1L5B1"/>
<organism evidence="1">
    <name type="scientific">uncultured bacterium DX-8J-22</name>
    <dbReference type="NCBI Taxonomy" id="1292055"/>
    <lineage>
        <taxon>Bacteria</taxon>
        <taxon>environmental samples</taxon>
    </lineage>
</organism>
<name>M1L5B1_9BACT</name>
<accession>M1L5B1</accession>
<proteinExistence type="predicted"/>
<evidence type="ECO:0000313" key="1">
    <source>
        <dbReference type="EMBL" id="AGF34143.1"/>
    </source>
</evidence>
<reference evidence="1" key="1">
    <citation type="journal article" date="2013" name="Appl. Environ. Microbiol.">
        <title>RubisCO Gene Clusters Found in a Metagenome Microarray from Acid Mine Drainage.</title>
        <authorList>
            <person name="Guo X."/>
            <person name="Yin H."/>
            <person name="Cong J."/>
            <person name="Dai Z."/>
            <person name="Liang Y."/>
            <person name="Liu X."/>
        </authorList>
    </citation>
    <scope>NUCLEOTIDE SEQUENCE</scope>
</reference>
<sequence length="112" mass="12362">MVMKKEEKVAYWRQQVEGFQASGQSVKNYCAQAGIAVATLHYWRKRFADSVQTPLLSAVPEGFLPVTLAAPVRTPVSPVEIHLLSGRSLKLAAPVDTSWLQTLVQILERPCG</sequence>
<dbReference type="NCBIfam" id="NF047593">
    <property type="entry name" value="IS66_ISAeme5_TnpA"/>
    <property type="match status" value="1"/>
</dbReference>